<protein>
    <submittedName>
        <fullName evidence="2">Uncharacterized protein</fullName>
    </submittedName>
</protein>
<evidence type="ECO:0000313" key="2">
    <source>
        <dbReference type="Ensembl" id="ENSCPGP00000013960.1"/>
    </source>
</evidence>
<dbReference type="Ensembl" id="ENSCPGT00000015304.1">
    <property type="protein sequence ID" value="ENSCPGP00000013960.1"/>
    <property type="gene ID" value="ENSCPGG00000009887.1"/>
</dbReference>
<dbReference type="InterPro" id="IPR013783">
    <property type="entry name" value="Ig-like_fold"/>
</dbReference>
<evidence type="ECO:0000313" key="3">
    <source>
        <dbReference type="Proteomes" id="UP000694419"/>
    </source>
</evidence>
<feature type="region of interest" description="Disordered" evidence="1">
    <location>
        <begin position="1"/>
        <end position="24"/>
    </location>
</feature>
<name>A0A8C3JVH7_9CHAR</name>
<organism evidence="2 3">
    <name type="scientific">Calidris pygmaea</name>
    <name type="common">Spoon-billed sandpiper</name>
    <dbReference type="NCBI Taxonomy" id="425635"/>
    <lineage>
        <taxon>Eukaryota</taxon>
        <taxon>Metazoa</taxon>
        <taxon>Chordata</taxon>
        <taxon>Craniata</taxon>
        <taxon>Vertebrata</taxon>
        <taxon>Euteleostomi</taxon>
        <taxon>Archelosauria</taxon>
        <taxon>Archosauria</taxon>
        <taxon>Dinosauria</taxon>
        <taxon>Saurischia</taxon>
        <taxon>Theropoda</taxon>
        <taxon>Coelurosauria</taxon>
        <taxon>Aves</taxon>
        <taxon>Neognathae</taxon>
        <taxon>Neoaves</taxon>
        <taxon>Charadriiformes</taxon>
        <taxon>Scolopacidae</taxon>
        <taxon>Calidris</taxon>
    </lineage>
</organism>
<dbReference type="AlphaFoldDB" id="A0A8C3JVH7"/>
<dbReference type="SUPFAM" id="SSF48726">
    <property type="entry name" value="Immunoglobulin"/>
    <property type="match status" value="1"/>
</dbReference>
<dbReference type="Proteomes" id="UP000694419">
    <property type="component" value="Unplaced"/>
</dbReference>
<keyword evidence="3" id="KW-1185">Reference proteome</keyword>
<dbReference type="InterPro" id="IPR036179">
    <property type="entry name" value="Ig-like_dom_sf"/>
</dbReference>
<sequence>SFDVVVESDEVSPQPPLPQTKQSQLLQSRCLPDLRPCGGTEVLRGLEGRSLSFPALPSTSGDIARVTWRTRGTHIAEAKPRQKVFTVDYLPHFRGRLLIHPTNLSLEMGPLELEDSGLYKVVVDTFSDPTNPKTFSYFLLVYGESKDGGRRRRGGTGLGFRVSPRGVGCHCRGSPAPSPPVPPHHTPP</sequence>
<dbReference type="Gene3D" id="2.60.40.10">
    <property type="entry name" value="Immunoglobulins"/>
    <property type="match status" value="1"/>
</dbReference>
<reference evidence="2" key="1">
    <citation type="submission" date="2025-08" db="UniProtKB">
        <authorList>
            <consortium name="Ensembl"/>
        </authorList>
    </citation>
    <scope>IDENTIFICATION</scope>
</reference>
<feature type="compositionally biased region" description="Acidic residues" evidence="1">
    <location>
        <begin position="1"/>
        <end position="10"/>
    </location>
</feature>
<evidence type="ECO:0000256" key="1">
    <source>
        <dbReference type="SAM" id="MobiDB-lite"/>
    </source>
</evidence>
<proteinExistence type="predicted"/>
<accession>A0A8C3JVH7</accession>
<reference evidence="2" key="2">
    <citation type="submission" date="2025-09" db="UniProtKB">
        <authorList>
            <consortium name="Ensembl"/>
        </authorList>
    </citation>
    <scope>IDENTIFICATION</scope>
</reference>